<dbReference type="NCBIfam" id="TIGR00380">
    <property type="entry name" value="cobal_cbiB"/>
    <property type="match status" value="1"/>
</dbReference>
<dbReference type="EMBL" id="JAKOAV010000019">
    <property type="protein sequence ID" value="MDF9408852.1"/>
    <property type="molecule type" value="Genomic_DNA"/>
</dbReference>
<comment type="function">
    <text evidence="9">Converts cobyric acid to cobinamide by the addition of aminopropanol on the F carboxylic group.</text>
</comment>
<keyword evidence="7 9" id="KW-1133">Transmembrane helix</keyword>
<dbReference type="AlphaFoldDB" id="A0A9X4H621"/>
<gene>
    <name evidence="10" type="primary">cbiB</name>
    <name evidence="9" type="synonym">cobD</name>
    <name evidence="10" type="ORF">L7E55_10875</name>
</gene>
<evidence type="ECO:0000256" key="7">
    <source>
        <dbReference type="ARBA" id="ARBA00022989"/>
    </source>
</evidence>
<dbReference type="GO" id="GO:0015420">
    <property type="term" value="F:ABC-type vitamin B12 transporter activity"/>
    <property type="evidence" value="ECO:0007669"/>
    <property type="project" value="UniProtKB-UniRule"/>
</dbReference>
<dbReference type="GO" id="GO:0048472">
    <property type="term" value="F:threonine-phosphate decarboxylase activity"/>
    <property type="evidence" value="ECO:0007669"/>
    <property type="project" value="InterPro"/>
</dbReference>
<dbReference type="Pfam" id="PF03186">
    <property type="entry name" value="CobD_Cbib"/>
    <property type="match status" value="1"/>
</dbReference>
<comment type="caution">
    <text evidence="10">The sequence shown here is derived from an EMBL/GenBank/DDBJ whole genome shotgun (WGS) entry which is preliminary data.</text>
</comment>
<feature type="transmembrane region" description="Helical" evidence="9">
    <location>
        <begin position="214"/>
        <end position="234"/>
    </location>
</feature>
<keyword evidence="5 9" id="KW-0169">Cobalamin biosynthesis</keyword>
<evidence type="ECO:0000256" key="6">
    <source>
        <dbReference type="ARBA" id="ARBA00022692"/>
    </source>
</evidence>
<comment type="pathway">
    <text evidence="2 9">Cofactor biosynthesis; adenosylcobalamin biosynthesis.</text>
</comment>
<comment type="caution">
    <text evidence="9">Lacks conserved residue(s) required for the propagation of feature annotation.</text>
</comment>
<feature type="transmembrane region" description="Helical" evidence="9">
    <location>
        <begin position="53"/>
        <end position="77"/>
    </location>
</feature>
<evidence type="ECO:0000256" key="9">
    <source>
        <dbReference type="HAMAP-Rule" id="MF_00024"/>
    </source>
</evidence>
<keyword evidence="8 9" id="KW-0472">Membrane</keyword>
<organism evidence="10 11">
    <name type="scientific">Pelotomaculum isophthalicicum JI</name>
    <dbReference type="NCBI Taxonomy" id="947010"/>
    <lineage>
        <taxon>Bacteria</taxon>
        <taxon>Bacillati</taxon>
        <taxon>Bacillota</taxon>
        <taxon>Clostridia</taxon>
        <taxon>Eubacteriales</taxon>
        <taxon>Desulfotomaculaceae</taxon>
        <taxon>Pelotomaculum</taxon>
    </lineage>
</organism>
<evidence type="ECO:0000256" key="1">
    <source>
        <dbReference type="ARBA" id="ARBA00004651"/>
    </source>
</evidence>
<evidence type="ECO:0000313" key="11">
    <source>
        <dbReference type="Proteomes" id="UP001154312"/>
    </source>
</evidence>
<dbReference type="RefSeq" id="WP_277444258.1">
    <property type="nucleotide sequence ID" value="NZ_JAKOAV010000019.1"/>
</dbReference>
<reference evidence="10" key="1">
    <citation type="submission" date="2022-02" db="EMBL/GenBank/DDBJ databases">
        <authorList>
            <person name="Leng L."/>
        </authorList>
    </citation>
    <scope>NUCLEOTIDE SEQUENCE</scope>
    <source>
        <strain evidence="10">JI</strain>
    </source>
</reference>
<evidence type="ECO:0000256" key="3">
    <source>
        <dbReference type="ARBA" id="ARBA00006263"/>
    </source>
</evidence>
<evidence type="ECO:0000256" key="8">
    <source>
        <dbReference type="ARBA" id="ARBA00023136"/>
    </source>
</evidence>
<keyword evidence="6 9" id="KW-0812">Transmembrane</keyword>
<dbReference type="HAMAP" id="MF_00024">
    <property type="entry name" value="CobD_CbiB"/>
    <property type="match status" value="1"/>
</dbReference>
<dbReference type="GO" id="GO:0005886">
    <property type="term" value="C:plasma membrane"/>
    <property type="evidence" value="ECO:0007669"/>
    <property type="project" value="UniProtKB-SubCell"/>
</dbReference>
<feature type="transmembrane region" description="Helical" evidence="9">
    <location>
        <begin position="84"/>
        <end position="103"/>
    </location>
</feature>
<keyword evidence="4 9" id="KW-1003">Cell membrane</keyword>
<evidence type="ECO:0000256" key="2">
    <source>
        <dbReference type="ARBA" id="ARBA00004953"/>
    </source>
</evidence>
<evidence type="ECO:0000256" key="5">
    <source>
        <dbReference type="ARBA" id="ARBA00022573"/>
    </source>
</evidence>
<accession>A0A9X4H621</accession>
<dbReference type="PANTHER" id="PTHR34308:SF1">
    <property type="entry name" value="COBALAMIN BIOSYNTHESIS PROTEIN CBIB"/>
    <property type="match status" value="1"/>
</dbReference>
<protein>
    <recommendedName>
        <fullName evidence="9">Cobalamin biosynthesis protein CobD</fullName>
    </recommendedName>
</protein>
<feature type="transmembrane region" description="Helical" evidence="9">
    <location>
        <begin position="298"/>
        <end position="317"/>
    </location>
</feature>
<evidence type="ECO:0000313" key="10">
    <source>
        <dbReference type="EMBL" id="MDF9408852.1"/>
    </source>
</evidence>
<keyword evidence="11" id="KW-1185">Reference proteome</keyword>
<dbReference type="GO" id="GO:0009236">
    <property type="term" value="P:cobalamin biosynthetic process"/>
    <property type="evidence" value="ECO:0007669"/>
    <property type="project" value="UniProtKB-UniRule"/>
</dbReference>
<sequence>MFLNLPIFLGAIALDLVIGDPRWIPHPTRMIGWLIARLEDLFRPMAVTPRGQLIAGATLVTLVAGSSWLLTYLMLVLAIRWAPVAGVCLGIWLFSTTVAWRGLAEAGLEIYRLLKNDKLAEARRQTGLIVGRDTGELPPGEVARAVVETVAENASDAIIAPLFWGLVGGAPLAMAYRAINTLDSMLGYRSEQYLYFGRAAARLDDLANYLPARLTGLLICLAAAVTGTGFFRAWTTMRRDARSHPSPNSGFPEAAAAGSMGVRLGGLNYYRGIASFRPYIGELCEEITPGHIVKSVKLISVATLLFTATVSVILWFLTELSVWGGSN</sequence>
<comment type="subcellular location">
    <subcellularLocation>
        <location evidence="1 9">Cell membrane</location>
        <topology evidence="1 9">Multi-pass membrane protein</topology>
    </subcellularLocation>
</comment>
<dbReference type="Proteomes" id="UP001154312">
    <property type="component" value="Unassembled WGS sequence"/>
</dbReference>
<name>A0A9X4H621_9FIRM</name>
<proteinExistence type="inferred from homology"/>
<dbReference type="InterPro" id="IPR004485">
    <property type="entry name" value="Cobalamin_biosynth_CobD/CbiB"/>
</dbReference>
<evidence type="ECO:0000256" key="4">
    <source>
        <dbReference type="ARBA" id="ARBA00022475"/>
    </source>
</evidence>
<dbReference type="PANTHER" id="PTHR34308">
    <property type="entry name" value="COBALAMIN BIOSYNTHESIS PROTEIN CBIB"/>
    <property type="match status" value="1"/>
</dbReference>
<comment type="similarity">
    <text evidence="3 9">Belongs to the CobD/CbiB family.</text>
</comment>